<dbReference type="InterPro" id="IPR013595">
    <property type="entry name" value="Pept_S33_TAP-like_C"/>
</dbReference>
<keyword evidence="2" id="KW-0812">Transmembrane</keyword>
<evidence type="ECO:0000259" key="3">
    <source>
        <dbReference type="Pfam" id="PF00561"/>
    </source>
</evidence>
<feature type="transmembrane region" description="Helical" evidence="2">
    <location>
        <begin position="20"/>
        <end position="41"/>
    </location>
</feature>
<evidence type="ECO:0000313" key="6">
    <source>
        <dbReference type="Proteomes" id="UP000194798"/>
    </source>
</evidence>
<keyword evidence="6" id="KW-1185">Reference proteome</keyword>
<dbReference type="AlphaFoldDB" id="A0A251X8E0"/>
<dbReference type="Pfam" id="PF00561">
    <property type="entry name" value="Abhydrolase_1"/>
    <property type="match status" value="1"/>
</dbReference>
<evidence type="ECO:0000256" key="2">
    <source>
        <dbReference type="SAM" id="Phobius"/>
    </source>
</evidence>
<dbReference type="SUPFAM" id="SSF53474">
    <property type="entry name" value="alpha/beta-Hydrolases"/>
    <property type="match status" value="1"/>
</dbReference>
<dbReference type="GO" id="GO:0004177">
    <property type="term" value="F:aminopeptidase activity"/>
    <property type="evidence" value="ECO:0007669"/>
    <property type="project" value="UniProtKB-EC"/>
</dbReference>
<organism evidence="5 6">
    <name type="scientific">Thioflexithrix psekupsensis</name>
    <dbReference type="NCBI Taxonomy" id="1570016"/>
    <lineage>
        <taxon>Bacteria</taxon>
        <taxon>Pseudomonadati</taxon>
        <taxon>Pseudomonadota</taxon>
        <taxon>Gammaproteobacteria</taxon>
        <taxon>Thiotrichales</taxon>
        <taxon>Thioflexithrix</taxon>
    </lineage>
</organism>
<dbReference type="GO" id="GO:0006508">
    <property type="term" value="P:proteolysis"/>
    <property type="evidence" value="ECO:0007669"/>
    <property type="project" value="InterPro"/>
</dbReference>
<accession>A0A251X8E0</accession>
<dbReference type="OrthoDB" id="4510475at2"/>
<keyword evidence="2" id="KW-0472">Membrane</keyword>
<dbReference type="Gene3D" id="3.40.50.1820">
    <property type="entry name" value="alpha/beta hydrolase"/>
    <property type="match status" value="1"/>
</dbReference>
<dbReference type="Proteomes" id="UP000194798">
    <property type="component" value="Unassembled WGS sequence"/>
</dbReference>
<dbReference type="InterPro" id="IPR029058">
    <property type="entry name" value="AB_hydrolase_fold"/>
</dbReference>
<feature type="domain" description="AB hydrolase-1" evidence="3">
    <location>
        <begin position="116"/>
        <end position="290"/>
    </location>
</feature>
<dbReference type="GO" id="GO:0005737">
    <property type="term" value="C:cytoplasm"/>
    <property type="evidence" value="ECO:0007669"/>
    <property type="project" value="InterPro"/>
</dbReference>
<dbReference type="Pfam" id="PF08386">
    <property type="entry name" value="Abhydrolase_4"/>
    <property type="match status" value="1"/>
</dbReference>
<dbReference type="InterPro" id="IPR000073">
    <property type="entry name" value="AB_hydrolase_1"/>
</dbReference>
<gene>
    <name evidence="5" type="ORF">TPSD3_06865</name>
</gene>
<dbReference type="PANTHER" id="PTHR43722:SF1">
    <property type="entry name" value="PROLINE IMINOPEPTIDASE"/>
    <property type="match status" value="1"/>
</dbReference>
<evidence type="ECO:0000256" key="1">
    <source>
        <dbReference type="ARBA" id="ARBA00021843"/>
    </source>
</evidence>
<keyword evidence="2" id="KW-1133">Transmembrane helix</keyword>
<evidence type="ECO:0000313" key="5">
    <source>
        <dbReference type="EMBL" id="OUD14054.1"/>
    </source>
</evidence>
<dbReference type="EMBL" id="MSLT01000012">
    <property type="protein sequence ID" value="OUD14054.1"/>
    <property type="molecule type" value="Genomic_DNA"/>
</dbReference>
<dbReference type="PANTHER" id="PTHR43722">
    <property type="entry name" value="PROLINE IMINOPEPTIDASE"/>
    <property type="match status" value="1"/>
</dbReference>
<protein>
    <recommendedName>
        <fullName evidence="1">Proline iminopeptidase</fullName>
    </recommendedName>
</protein>
<evidence type="ECO:0000259" key="4">
    <source>
        <dbReference type="Pfam" id="PF08386"/>
    </source>
</evidence>
<proteinExistence type="predicted"/>
<dbReference type="InterPro" id="IPR005944">
    <property type="entry name" value="Pro_iminopeptidase"/>
</dbReference>
<sequence length="541" mass="61391">MGQFSLNPISILTHLIEYSIMLRLFFLSLLIIFIWGATVIYRELPQNVVLANGTHLAWQDCTFFDVDLSWEVKTGQWVFCGFLTPANQPAGLSEPLRLPVVWLKRPFWYWGGEFSPMLYLAGGPGGAAYLELGEYWRKWQGNYLDARHDLILFDQRGSGLSQPKISCTEWESSLLAHLDKLSDPAQEAQQIQQIFAECYQHFLAQGIDLSGFNTKESTQDVADLMAAIGGDQWNLYGSSYGTRLALSVVRAHSDKLRSVVFDSVYPPEKNAILALPWLWERLLDNLLSECEIQHHCREAFPDLRVAFAEALARLQFEPFSLLLPLQLQDSEELELMPVMLDAHRFLHVLFYAFYSRDLIVELPAMIEGARQGRSDALMLPASLFFSSLLDGSLNYAVYLSVDCADTDRAIADADVMARQGHFAQEFPVLKQFLDVQWQYHWCHVWPVRDVGAEWRQVVKSEVPGLFLAGQLDPVTPSVWAREAASHFTRGYFFEFAHASHAVLDTEPCAAELLKSFLRDPHQSPDAACVNEARALEFTVLE</sequence>
<feature type="domain" description="Peptidase S33 tripeptidyl aminopeptidase-like C-terminal" evidence="4">
    <location>
        <begin position="436"/>
        <end position="528"/>
    </location>
</feature>
<comment type="caution">
    <text evidence="5">The sequence shown here is derived from an EMBL/GenBank/DDBJ whole genome shotgun (WGS) entry which is preliminary data.</text>
</comment>
<name>A0A251X8E0_9GAMM</name>
<reference evidence="5 6" key="1">
    <citation type="submission" date="2016-12" db="EMBL/GenBank/DDBJ databases">
        <title>Thioflexothrix psekupsii D3 genome sequencing and assembly.</title>
        <authorList>
            <person name="Fomenkov A."/>
            <person name="Vincze T."/>
            <person name="Grabovich M."/>
            <person name="Anton B.P."/>
            <person name="Dubinina G."/>
            <person name="Orlova M."/>
            <person name="Belousova E."/>
            <person name="Roberts R.J."/>
        </authorList>
    </citation>
    <scope>NUCLEOTIDE SEQUENCE [LARGE SCALE GENOMIC DNA]</scope>
    <source>
        <strain evidence="5">D3</strain>
    </source>
</reference>